<dbReference type="SUPFAM" id="SSF89028">
    <property type="entry name" value="Cobalamin adenosyltransferase-like"/>
    <property type="match status" value="1"/>
</dbReference>
<dbReference type="GO" id="GO:0009236">
    <property type="term" value="P:cobalamin biosynthetic process"/>
    <property type="evidence" value="ECO:0007669"/>
    <property type="project" value="UniProtKB-UniRule"/>
</dbReference>
<evidence type="ECO:0000256" key="3">
    <source>
        <dbReference type="ARBA" id="ARBA00022840"/>
    </source>
</evidence>
<comment type="catalytic activity">
    <reaction evidence="4">
        <text>2 cob(II)yrinate a,c diamide + reduced [electron-transfer flavoprotein] + 2 ATP = 2 adenosylcob(III)yrinate a,c-diamide + 2 triphosphate + oxidized [electron-transfer flavoprotein] + 3 H(+)</text>
        <dbReference type="Rhea" id="RHEA:11528"/>
        <dbReference type="Rhea" id="RHEA-COMP:10685"/>
        <dbReference type="Rhea" id="RHEA-COMP:10686"/>
        <dbReference type="ChEBI" id="CHEBI:15378"/>
        <dbReference type="ChEBI" id="CHEBI:18036"/>
        <dbReference type="ChEBI" id="CHEBI:30616"/>
        <dbReference type="ChEBI" id="CHEBI:57692"/>
        <dbReference type="ChEBI" id="CHEBI:58307"/>
        <dbReference type="ChEBI" id="CHEBI:58503"/>
        <dbReference type="ChEBI" id="CHEBI:58537"/>
        <dbReference type="EC" id="2.5.1.17"/>
    </reaction>
</comment>
<dbReference type="InterPro" id="IPR036451">
    <property type="entry name" value="CblAdoTrfase-like_sf"/>
</dbReference>
<keyword evidence="4" id="KW-0169">Cobalamin biosynthesis</keyword>
<evidence type="ECO:0000313" key="7">
    <source>
        <dbReference type="Proteomes" id="UP000183994"/>
    </source>
</evidence>
<dbReference type="AlphaFoldDB" id="A0A1M6YTA3"/>
<keyword evidence="3 4" id="KW-0067">ATP-binding</keyword>
<evidence type="ECO:0000256" key="1">
    <source>
        <dbReference type="ARBA" id="ARBA00022679"/>
    </source>
</evidence>
<comment type="pathway">
    <text evidence="4">Cofactor biosynthesis; adenosylcobalamin biosynthesis; adenosylcobalamin from cob(II)yrinate a,c-diamide: step 2/7.</text>
</comment>
<dbReference type="Proteomes" id="UP000183994">
    <property type="component" value="Unassembled WGS sequence"/>
</dbReference>
<gene>
    <name evidence="6" type="ORF">SAMN02745216_04831</name>
</gene>
<dbReference type="RefSeq" id="WP_073478814.1">
    <property type="nucleotide sequence ID" value="NZ_FQZU01000053.1"/>
</dbReference>
<protein>
    <recommendedName>
        <fullName evidence="4">Corrinoid adenosyltransferase</fullName>
        <ecNumber evidence="4">2.5.1.17</ecNumber>
    </recommendedName>
    <alternativeName>
        <fullName evidence="4">Cob(II)alamin adenosyltransferase</fullName>
    </alternativeName>
    <alternativeName>
        <fullName evidence="4">Cob(II)yrinic acid a,c-diamide adenosyltransferase</fullName>
    </alternativeName>
    <alternativeName>
        <fullName evidence="4">Cobinamide/cobalamin adenosyltransferase</fullName>
    </alternativeName>
</protein>
<sequence length="190" mass="20819">MSIYTGGGDKGKTSLLSGERVSKADPRVEAYGTLDELTAQLGMCRAHLDQFPACAPFVEMIVNIQRDLFRVGMQLSSSPKYWSKLPAPIDGDDIQSLEEAIDILEKAFGLPGFFVSPGRTLAGATLHVARTICRRAERQAWAASGDAESCALLLKYINRLSDLLFSLSWVAEIRILLTEELSHGNHDAHL</sequence>
<reference evidence="7" key="1">
    <citation type="submission" date="2016-11" db="EMBL/GenBank/DDBJ databases">
        <authorList>
            <person name="Varghese N."/>
            <person name="Submissions S."/>
        </authorList>
    </citation>
    <scope>NUCLEOTIDE SEQUENCE [LARGE SCALE GENOMIC DNA]</scope>
    <source>
        <strain evidence="7">DSM 16219</strain>
    </source>
</reference>
<comment type="catalytic activity">
    <reaction evidence="4">
        <text>2 cob(II)alamin + reduced [electron-transfer flavoprotein] + 2 ATP = 2 adenosylcob(III)alamin + 2 triphosphate + oxidized [electron-transfer flavoprotein] + 3 H(+)</text>
        <dbReference type="Rhea" id="RHEA:28671"/>
        <dbReference type="Rhea" id="RHEA-COMP:10685"/>
        <dbReference type="Rhea" id="RHEA-COMP:10686"/>
        <dbReference type="ChEBI" id="CHEBI:15378"/>
        <dbReference type="ChEBI" id="CHEBI:16304"/>
        <dbReference type="ChEBI" id="CHEBI:18036"/>
        <dbReference type="ChEBI" id="CHEBI:18408"/>
        <dbReference type="ChEBI" id="CHEBI:30616"/>
        <dbReference type="ChEBI" id="CHEBI:57692"/>
        <dbReference type="ChEBI" id="CHEBI:58307"/>
        <dbReference type="EC" id="2.5.1.17"/>
    </reaction>
</comment>
<evidence type="ECO:0000259" key="5">
    <source>
        <dbReference type="Pfam" id="PF01923"/>
    </source>
</evidence>
<dbReference type="OrthoDB" id="9778896at2"/>
<dbReference type="PANTHER" id="PTHR12213:SF0">
    <property type="entry name" value="CORRINOID ADENOSYLTRANSFERASE MMAB"/>
    <property type="match status" value="1"/>
</dbReference>
<dbReference type="STRING" id="1121393.SAMN02745216_04831"/>
<proteinExistence type="inferred from homology"/>
<dbReference type="UniPathway" id="UPA00148">
    <property type="reaction ID" value="UER00233"/>
</dbReference>
<keyword evidence="1 4" id="KW-0808">Transferase</keyword>
<name>A0A1M6YTA3_9BACT</name>
<keyword evidence="7" id="KW-1185">Reference proteome</keyword>
<feature type="domain" description="Cobalamin adenosyltransferase-like" evidence="5">
    <location>
        <begin position="3"/>
        <end position="170"/>
    </location>
</feature>
<keyword evidence="2 4" id="KW-0547">Nucleotide-binding</keyword>
<organism evidence="6 7">
    <name type="scientific">Desulfatibacillum alkenivorans DSM 16219</name>
    <dbReference type="NCBI Taxonomy" id="1121393"/>
    <lineage>
        <taxon>Bacteria</taxon>
        <taxon>Pseudomonadati</taxon>
        <taxon>Thermodesulfobacteriota</taxon>
        <taxon>Desulfobacteria</taxon>
        <taxon>Desulfobacterales</taxon>
        <taxon>Desulfatibacillaceae</taxon>
        <taxon>Desulfatibacillum</taxon>
    </lineage>
</organism>
<evidence type="ECO:0000256" key="4">
    <source>
        <dbReference type="RuleBase" id="RU366026"/>
    </source>
</evidence>
<comment type="similarity">
    <text evidence="4">Belongs to the Cob(I)alamin adenosyltransferase family.</text>
</comment>
<dbReference type="GO" id="GO:0005524">
    <property type="term" value="F:ATP binding"/>
    <property type="evidence" value="ECO:0007669"/>
    <property type="project" value="UniProtKB-UniRule"/>
</dbReference>
<dbReference type="NCBIfam" id="TIGR00636">
    <property type="entry name" value="PduO_Nterm"/>
    <property type="match status" value="1"/>
</dbReference>
<dbReference type="EC" id="2.5.1.17" evidence="4"/>
<accession>A0A1M6YTA3</accession>
<dbReference type="InterPro" id="IPR016030">
    <property type="entry name" value="CblAdoTrfase-like"/>
</dbReference>
<dbReference type="Gene3D" id="1.20.1200.10">
    <property type="entry name" value="Cobalamin adenosyltransferase-like"/>
    <property type="match status" value="1"/>
</dbReference>
<evidence type="ECO:0000313" key="6">
    <source>
        <dbReference type="EMBL" id="SHL21506.1"/>
    </source>
</evidence>
<evidence type="ECO:0000256" key="2">
    <source>
        <dbReference type="ARBA" id="ARBA00022741"/>
    </source>
</evidence>
<dbReference type="GO" id="GO:0008817">
    <property type="term" value="F:corrinoid adenosyltransferase activity"/>
    <property type="evidence" value="ECO:0007669"/>
    <property type="project" value="UniProtKB-UniRule"/>
</dbReference>
<dbReference type="Pfam" id="PF01923">
    <property type="entry name" value="Cob_adeno_trans"/>
    <property type="match status" value="1"/>
</dbReference>
<dbReference type="EMBL" id="FQZU01000053">
    <property type="protein sequence ID" value="SHL21506.1"/>
    <property type="molecule type" value="Genomic_DNA"/>
</dbReference>
<dbReference type="InterPro" id="IPR029499">
    <property type="entry name" value="PduO-typ"/>
</dbReference>
<dbReference type="PANTHER" id="PTHR12213">
    <property type="entry name" value="CORRINOID ADENOSYLTRANSFERASE"/>
    <property type="match status" value="1"/>
</dbReference>